<proteinExistence type="predicted"/>
<dbReference type="Gene3D" id="3.40.50.300">
    <property type="entry name" value="P-loop containing nucleotide triphosphate hydrolases"/>
    <property type="match status" value="1"/>
</dbReference>
<dbReference type="GO" id="GO:0016301">
    <property type="term" value="F:kinase activity"/>
    <property type="evidence" value="ECO:0007669"/>
    <property type="project" value="UniProtKB-KW"/>
</dbReference>
<accession>A0A2X4VN55</accession>
<dbReference type="RefSeq" id="WP_066135819.1">
    <property type="nucleotide sequence ID" value="NZ_CBCSGM010000001.1"/>
</dbReference>
<dbReference type="PANTHER" id="PTHR10285">
    <property type="entry name" value="URIDINE KINASE"/>
    <property type="match status" value="1"/>
</dbReference>
<reference evidence="1 2" key="1">
    <citation type="submission" date="2018-06" db="EMBL/GenBank/DDBJ databases">
        <authorList>
            <consortium name="Pathogen Informatics"/>
            <person name="Doyle S."/>
        </authorList>
    </citation>
    <scope>NUCLEOTIDE SEQUENCE [LARGE SCALE GENOMIC DNA]</scope>
    <source>
        <strain evidence="1 2">NCTC4824</strain>
    </source>
</reference>
<keyword evidence="2" id="KW-1185">Reference proteome</keyword>
<name>A0A2X4VN55_LEDLE</name>
<dbReference type="EMBL" id="LS483476">
    <property type="protein sequence ID" value="SQI53586.1"/>
    <property type="molecule type" value="Genomic_DNA"/>
</dbReference>
<keyword evidence="1" id="KW-0418">Kinase</keyword>
<protein>
    <submittedName>
        <fullName evidence="1">Putative uridine kinase</fullName>
    </submittedName>
</protein>
<dbReference type="STRING" id="1348624.GCA_001591545_00071"/>
<dbReference type="SUPFAM" id="SSF52540">
    <property type="entry name" value="P-loop containing nucleoside triphosphate hydrolases"/>
    <property type="match status" value="1"/>
</dbReference>
<dbReference type="AlphaFoldDB" id="A0A2X4VN55"/>
<evidence type="ECO:0000313" key="2">
    <source>
        <dbReference type="Proteomes" id="UP000249134"/>
    </source>
</evidence>
<organism evidence="1 2">
    <name type="scientific">Lederbergia lenta</name>
    <name type="common">Bacillus lentus</name>
    <dbReference type="NCBI Taxonomy" id="1467"/>
    <lineage>
        <taxon>Bacteria</taxon>
        <taxon>Bacillati</taxon>
        <taxon>Bacillota</taxon>
        <taxon>Bacilli</taxon>
        <taxon>Bacillales</taxon>
        <taxon>Bacillaceae</taxon>
        <taxon>Lederbergia</taxon>
    </lineage>
</organism>
<gene>
    <name evidence="1" type="ORF">NCTC4824_00971</name>
</gene>
<dbReference type="InterPro" id="IPR027417">
    <property type="entry name" value="P-loop_NTPase"/>
</dbReference>
<dbReference type="Proteomes" id="UP000249134">
    <property type="component" value="Chromosome 1"/>
</dbReference>
<sequence length="204" mass="23175">MKNNHSFYNLKESAQSIVLTINQGLKDRNRPLVVSFDGGSGSGKSTLASEVASSVEATIIHCDDFFAVEIPDHEWDIYSVEKKCRLCIDWERVRAEALLPILAGEKAEYHPFSFSTMNGLSSEVVGLEPSKVIILDGIYSSHWLSDLTNLTILVDVAPDIRRNRHNLREGTEDREWHLRWDSVEDYYFTVLRSPDSFDLVVVNE</sequence>
<keyword evidence="1" id="KW-0808">Transferase</keyword>
<evidence type="ECO:0000313" key="1">
    <source>
        <dbReference type="EMBL" id="SQI53586.1"/>
    </source>
</evidence>
<dbReference type="KEGG" id="blen:NCTC4824_00971"/>